<keyword evidence="2" id="KW-1185">Reference proteome</keyword>
<accession>A0A501QCT3</accession>
<evidence type="ECO:0000313" key="2">
    <source>
        <dbReference type="Proteomes" id="UP000319175"/>
    </source>
</evidence>
<reference evidence="1 2" key="1">
    <citation type="submission" date="2019-06" db="EMBL/GenBank/DDBJ databases">
        <title>Flavobacterium sp. MaA-Y11 from geoumgang.</title>
        <authorList>
            <person name="Jeong S."/>
        </authorList>
    </citation>
    <scope>NUCLEOTIDE SEQUENCE [LARGE SCALE GENOMIC DNA]</scope>
    <source>
        <strain evidence="1 2">MaA-Y11</strain>
    </source>
</reference>
<proteinExistence type="predicted"/>
<comment type="caution">
    <text evidence="1">The sequence shown here is derived from an EMBL/GenBank/DDBJ whole genome shotgun (WGS) entry which is preliminary data.</text>
</comment>
<name>A0A501QCT3_9FLAO</name>
<evidence type="ECO:0008006" key="3">
    <source>
        <dbReference type="Google" id="ProtNLM"/>
    </source>
</evidence>
<evidence type="ECO:0000313" key="1">
    <source>
        <dbReference type="EMBL" id="TPD69995.1"/>
    </source>
</evidence>
<organism evidence="1 2">
    <name type="scientific">Flavobacterium microcysteis</name>
    <dbReference type="NCBI Taxonomy" id="2596891"/>
    <lineage>
        <taxon>Bacteria</taxon>
        <taxon>Pseudomonadati</taxon>
        <taxon>Bacteroidota</taxon>
        <taxon>Flavobacteriia</taxon>
        <taxon>Flavobacteriales</taxon>
        <taxon>Flavobacteriaceae</taxon>
        <taxon>Flavobacterium</taxon>
    </lineage>
</organism>
<gene>
    <name evidence="1" type="ORF">FJA49_08825</name>
</gene>
<sequence length="210" mass="24152">MKEEQNFTNEQYVEYHNLKLKSIESILGVSAENIGLSIIPFGTIGDMTVGAVDMYYFPNHISGTGFTTMQLINPDGKGPKNKKGTYELIAFTKQAYNNPEQEPPTEFNRIERRICDTFTQIAGVASKKDFNPFEICQLKDDNGGNKYIIFDIYKEFKIGKQKHHLLLCHEIFEEELATVEMFGHKGFVNMLKMINIYPYSDLDRNWVGVR</sequence>
<dbReference type="RefSeq" id="WP_140000601.1">
    <property type="nucleotide sequence ID" value="NZ_VFJE01000053.1"/>
</dbReference>
<dbReference type="Proteomes" id="UP000319175">
    <property type="component" value="Unassembled WGS sequence"/>
</dbReference>
<protein>
    <recommendedName>
        <fullName evidence="3">Suppressor of fused domain protein</fullName>
    </recommendedName>
</protein>
<dbReference type="OrthoDB" id="1364053at2"/>
<dbReference type="AlphaFoldDB" id="A0A501QCT3"/>
<dbReference type="EMBL" id="VFJE01000053">
    <property type="protein sequence ID" value="TPD69995.1"/>
    <property type="molecule type" value="Genomic_DNA"/>
</dbReference>